<sequence>MRHRDRSAGALTAFCIAAKRSHWHTQCGPKATSRQQPARGIQAPSVLTTTIMVQTSIKGTSTGAICPSLVKSSLRNISYLYDIGPCRSHSEHALTSSSVVDHRVFGEASNV</sequence>
<name>A0A4Q9MUV4_9APHY</name>
<reference evidence="1" key="1">
    <citation type="submission" date="2019-01" db="EMBL/GenBank/DDBJ databases">
        <title>Draft genome sequences of three monokaryotic isolates of the white-rot basidiomycete fungus Dichomitus squalens.</title>
        <authorList>
            <consortium name="DOE Joint Genome Institute"/>
            <person name="Lopez S.C."/>
            <person name="Andreopoulos B."/>
            <person name="Pangilinan J."/>
            <person name="Lipzen A."/>
            <person name="Riley R."/>
            <person name="Ahrendt S."/>
            <person name="Ng V."/>
            <person name="Barry K."/>
            <person name="Daum C."/>
            <person name="Grigoriev I.V."/>
            <person name="Hilden K.S."/>
            <person name="Makela M.R."/>
            <person name="de Vries R.P."/>
        </authorList>
    </citation>
    <scope>NUCLEOTIDE SEQUENCE [LARGE SCALE GENOMIC DNA]</scope>
    <source>
        <strain evidence="1">OM18370.1</strain>
    </source>
</reference>
<dbReference type="EMBL" id="ML143398">
    <property type="protein sequence ID" value="TBU31740.1"/>
    <property type="molecule type" value="Genomic_DNA"/>
</dbReference>
<organism evidence="1">
    <name type="scientific">Dichomitus squalens</name>
    <dbReference type="NCBI Taxonomy" id="114155"/>
    <lineage>
        <taxon>Eukaryota</taxon>
        <taxon>Fungi</taxon>
        <taxon>Dikarya</taxon>
        <taxon>Basidiomycota</taxon>
        <taxon>Agaricomycotina</taxon>
        <taxon>Agaricomycetes</taxon>
        <taxon>Polyporales</taxon>
        <taxon>Polyporaceae</taxon>
        <taxon>Dichomitus</taxon>
    </lineage>
</organism>
<gene>
    <name evidence="1" type="ORF">BD311DRAFT_103845</name>
</gene>
<evidence type="ECO:0000313" key="1">
    <source>
        <dbReference type="EMBL" id="TBU31740.1"/>
    </source>
</evidence>
<dbReference type="AlphaFoldDB" id="A0A4Q9MUV4"/>
<protein>
    <submittedName>
        <fullName evidence="1">Uncharacterized protein</fullName>
    </submittedName>
</protein>
<accession>A0A4Q9MUV4</accession>
<dbReference type="Proteomes" id="UP000292957">
    <property type="component" value="Unassembled WGS sequence"/>
</dbReference>
<proteinExistence type="predicted"/>